<dbReference type="InterPro" id="IPR003347">
    <property type="entry name" value="JmjC_dom"/>
</dbReference>
<dbReference type="GO" id="GO:0005634">
    <property type="term" value="C:nucleus"/>
    <property type="evidence" value="ECO:0007669"/>
    <property type="project" value="UniProtKB-SubCell"/>
</dbReference>
<evidence type="ECO:0000256" key="18">
    <source>
        <dbReference type="ARBA" id="ARBA00054423"/>
    </source>
</evidence>
<dbReference type="FunFam" id="3.30.40.10:FF:000029">
    <property type="entry name" value="lysine-specific demethylase 4C isoform X1"/>
    <property type="match status" value="1"/>
</dbReference>
<feature type="domain" description="JmjN" evidence="24">
    <location>
        <begin position="15"/>
        <end position="57"/>
    </location>
</feature>
<feature type="compositionally biased region" description="Acidic residues" evidence="23">
    <location>
        <begin position="441"/>
        <end position="451"/>
    </location>
</feature>
<comment type="similarity">
    <text evidence="3">Belongs to the JHDM3 histone demethylase family.</text>
</comment>
<feature type="region of interest" description="Disordered" evidence="23">
    <location>
        <begin position="576"/>
        <end position="629"/>
    </location>
</feature>
<evidence type="ECO:0000256" key="14">
    <source>
        <dbReference type="ARBA" id="ARBA00023015"/>
    </source>
</evidence>
<dbReference type="SMART" id="SM00558">
    <property type="entry name" value="JmjC"/>
    <property type="match status" value="1"/>
</dbReference>
<evidence type="ECO:0000256" key="6">
    <source>
        <dbReference type="ARBA" id="ARBA00022737"/>
    </source>
</evidence>
<evidence type="ECO:0000313" key="27">
    <source>
        <dbReference type="Ensembl" id="ENSCGRP00001008209.1"/>
    </source>
</evidence>
<evidence type="ECO:0000256" key="13">
    <source>
        <dbReference type="ARBA" id="ARBA00023004"/>
    </source>
</evidence>
<dbReference type="Proteomes" id="UP000694386">
    <property type="component" value="Unplaced"/>
</dbReference>
<dbReference type="PROSITE" id="PS51183">
    <property type="entry name" value="JMJN"/>
    <property type="match status" value="1"/>
</dbReference>
<comment type="subcellular location">
    <subcellularLocation>
        <location evidence="2">Nucleus</location>
    </subcellularLocation>
</comment>
<evidence type="ECO:0000256" key="19">
    <source>
        <dbReference type="ARBA" id="ARBA00069270"/>
    </source>
</evidence>
<feature type="compositionally biased region" description="Basic and acidic residues" evidence="23">
    <location>
        <begin position="457"/>
        <end position="468"/>
    </location>
</feature>
<dbReference type="Gene3D" id="2.30.30.140">
    <property type="match status" value="1"/>
</dbReference>
<comment type="function">
    <text evidence="18">Histone demethylase that specifically demethylates 'Lys-9' of histone H3, thereby playing a role in histone code. Does not demethylate histone H3 'Lys-4', H3 'Lys-27', H3 'Lys-36' nor H4 'Lys-20'. Only able to demethylate trimethylated H3 'Lys-9', with a weaker activity than KDM4A, KDM4C and KDM4D. Demethylation of Lys residue generates formaldehyde and succinate. Plays a critical role in the development of the central nervous system (CNS).</text>
</comment>
<reference evidence="27" key="2">
    <citation type="submission" date="2025-09" db="UniProtKB">
        <authorList>
            <consortium name="Ensembl"/>
        </authorList>
    </citation>
    <scope>IDENTIFICATION</scope>
</reference>
<dbReference type="GO" id="GO:0008270">
    <property type="term" value="F:zinc ion binding"/>
    <property type="evidence" value="ECO:0007669"/>
    <property type="project" value="UniProtKB-KW"/>
</dbReference>
<dbReference type="SUPFAM" id="SSF57903">
    <property type="entry name" value="FYVE/PHD zinc finger"/>
    <property type="match status" value="1"/>
</dbReference>
<dbReference type="Pfam" id="PF13832">
    <property type="entry name" value="zf-HC5HC2H_2"/>
    <property type="match status" value="1"/>
</dbReference>
<sequence>MGSEDHSAQNPSCKIMTFRPTMEEFRDFNRYVAYIESQGAHRAGLAKIIPPKEWKPRQTYDDIDDVVIPAPIQQVVTGQSGLFTQYNIQKKAMTVGEYRRLANSEKYCTPRHQDFDDLERKYWKNLTFVSPIYGADISGSLYDEDVAQWNIGNLRTILDMVERECGTIIEGVNTPYLYFGMWKTTFAWHTEDMDLYSINYLHFGEPKSWYAIPPEHGKRLERLAIGFFPGSSQGCDAFLRHKMTLISPIILKKYGIPFSRITQEAGEFMITFPYGYHAGFNHGFNCAESTNFATLRWIDYGKVATQCTCRKDMVKISMDVFVRILQPERYEQWKQGRDLTVLDHTRPTALSSPELSSWSASRASLKAKLLRRQISVKESRPWRKAEEERRREPTRRPGPASHRRRNQPKKSKPEDSKSPGEVAARAAGLDEAGGCSREEATPEDEEEDEELLPSQGHEAEGMEEDGRGKPRPTKARSKKKTPNPLSPPLPPALPALLPTEEVLRPPPPPKSPVPAMGPMAAEGGPPPAPLNVVPPGAPGEEAEVRPRPIIPMLYVLPRTNTADGDRERATHPQLAPVELGQEEEGQAQAGDAQAPSTFSKLKVEIKKSRRHPLGRPPTRSPLSVVKQEASSDEEAFPFLGEDDVSDPEALKSLLSLQWKNKAASFQAERKFNAAAALNEPYCAICTLFYPYSQSVQTEREVLPPSKSGQRTRPLIPEMCFTSSGENTEPLPANSYVGEDGTSPLISCAHCCLQVHASCYGVRPELAKEGWTCSRCAAHAWTAECCLCNLRGGALQTTTEHRWIHVICAIAVPEVRFLNVIERNPVDVSAIPEQRWKLKCVYCRKRMKRVSGACIQCSYEHCSTSFHVTCAHAAGVLMEPDDWPYVVSITCLKHRAGGAGGQLLRTVSLGQVVITKNRNGLYYRCRVIGTTAQTFYEVNFDDGSYSDNLYPESITSRDCLRLGPPPEGELVELRWTDGNLYRARFISSATSLIYQVEFEDGSQLTVKRGDIFTLDEELPKRVRSRLSLSTGTPQEPGFSGEDVKAAKRPRVATMLASTNEDTRHSPEYLAFVESLLQAQGRPGAPF</sequence>
<evidence type="ECO:0000256" key="4">
    <source>
        <dbReference type="ARBA" id="ARBA00012900"/>
    </source>
</evidence>
<evidence type="ECO:0000259" key="24">
    <source>
        <dbReference type="PROSITE" id="PS51183"/>
    </source>
</evidence>
<dbReference type="Pfam" id="PF02375">
    <property type="entry name" value="JmjN"/>
    <property type="match status" value="1"/>
</dbReference>
<dbReference type="Pfam" id="PF02373">
    <property type="entry name" value="JmjC"/>
    <property type="match status" value="1"/>
</dbReference>
<dbReference type="Pfam" id="PF18104">
    <property type="entry name" value="Tudor_2"/>
    <property type="match status" value="2"/>
</dbReference>
<keyword evidence="11" id="KW-0007">Acetylation</keyword>
<keyword evidence="5" id="KW-0479">Metal-binding</keyword>
<dbReference type="InterPro" id="IPR003349">
    <property type="entry name" value="JmjN"/>
</dbReference>
<dbReference type="PANTHER" id="PTHR10694:SF30">
    <property type="entry name" value="LYSINE-SPECIFIC DEMETHYLASE 4B"/>
    <property type="match status" value="1"/>
</dbReference>
<evidence type="ECO:0000256" key="9">
    <source>
        <dbReference type="ARBA" id="ARBA00022853"/>
    </source>
</evidence>
<dbReference type="SUPFAM" id="SSF51197">
    <property type="entry name" value="Clavaminate synthase-like"/>
    <property type="match status" value="1"/>
</dbReference>
<dbReference type="Ensembl" id="ENSCGRT00001012324.1">
    <property type="protein sequence ID" value="ENSCGRP00001008209.1"/>
    <property type="gene ID" value="ENSCGRG00001010495.1"/>
</dbReference>
<comment type="catalytic activity">
    <reaction evidence="17">
        <text>N(6),N(6),N(6)-trimethyl-L-lysyl(9)-[histone H3] + 2 2-oxoglutarate + 2 O2 = N(6)-methyl-L-lysyl(9)-[histone H3] + 2 formaldehyde + 2 succinate + 2 CO2</text>
        <dbReference type="Rhea" id="RHEA:60200"/>
        <dbReference type="Rhea" id="RHEA-COMP:15538"/>
        <dbReference type="Rhea" id="RHEA-COMP:15542"/>
        <dbReference type="ChEBI" id="CHEBI:15379"/>
        <dbReference type="ChEBI" id="CHEBI:16526"/>
        <dbReference type="ChEBI" id="CHEBI:16810"/>
        <dbReference type="ChEBI" id="CHEBI:16842"/>
        <dbReference type="ChEBI" id="CHEBI:30031"/>
        <dbReference type="ChEBI" id="CHEBI:61929"/>
        <dbReference type="ChEBI" id="CHEBI:61961"/>
        <dbReference type="EC" id="1.14.11.66"/>
    </reaction>
</comment>
<dbReference type="GO" id="GO:0140684">
    <property type="term" value="F:histone H3K9me2/H3K9me3 demethylase activity"/>
    <property type="evidence" value="ECO:0007669"/>
    <property type="project" value="UniProtKB-EC"/>
</dbReference>
<dbReference type="InterPro" id="IPR034732">
    <property type="entry name" value="EPHD"/>
</dbReference>
<feature type="compositionally biased region" description="Low complexity" evidence="23">
    <location>
        <begin position="513"/>
        <end position="523"/>
    </location>
</feature>
<evidence type="ECO:0000256" key="15">
    <source>
        <dbReference type="ARBA" id="ARBA00023163"/>
    </source>
</evidence>
<comment type="cofactor">
    <cofactor evidence="1">
        <name>Fe(2+)</name>
        <dbReference type="ChEBI" id="CHEBI:29033"/>
    </cofactor>
</comment>
<dbReference type="InterPro" id="IPR040477">
    <property type="entry name" value="KDM4-like_Tudor"/>
</dbReference>
<dbReference type="GO" id="GO:0010468">
    <property type="term" value="P:regulation of gene expression"/>
    <property type="evidence" value="ECO:0007669"/>
    <property type="project" value="TreeGrafter"/>
</dbReference>
<evidence type="ECO:0000259" key="26">
    <source>
        <dbReference type="PROSITE" id="PS51805"/>
    </source>
</evidence>
<evidence type="ECO:0000256" key="5">
    <source>
        <dbReference type="ARBA" id="ARBA00022723"/>
    </source>
</evidence>
<evidence type="ECO:0000256" key="16">
    <source>
        <dbReference type="ARBA" id="ARBA00023242"/>
    </source>
</evidence>
<dbReference type="FunFam" id="3.10.330.70:FF:000001">
    <property type="entry name" value="Putative lysine-specific demethylase 4a"/>
    <property type="match status" value="1"/>
</dbReference>
<evidence type="ECO:0000256" key="10">
    <source>
        <dbReference type="ARBA" id="ARBA00022964"/>
    </source>
</evidence>
<dbReference type="PROSITE" id="PS51805">
    <property type="entry name" value="EPHD"/>
    <property type="match status" value="1"/>
</dbReference>
<keyword evidence="14" id="KW-0805">Transcription regulation</keyword>
<dbReference type="Pfam" id="PF13831">
    <property type="entry name" value="PHD_2"/>
    <property type="match status" value="1"/>
</dbReference>
<feature type="compositionally biased region" description="Basic residues" evidence="23">
    <location>
        <begin position="469"/>
        <end position="481"/>
    </location>
</feature>
<organism evidence="27 28">
    <name type="scientific">Cricetulus griseus</name>
    <name type="common">Chinese hamster</name>
    <name type="synonym">Cricetulus barabensis griseus</name>
    <dbReference type="NCBI Taxonomy" id="10029"/>
    <lineage>
        <taxon>Eukaryota</taxon>
        <taxon>Metazoa</taxon>
        <taxon>Chordata</taxon>
        <taxon>Craniata</taxon>
        <taxon>Vertebrata</taxon>
        <taxon>Euteleostomi</taxon>
        <taxon>Mammalia</taxon>
        <taxon>Eutheria</taxon>
        <taxon>Euarchontoglires</taxon>
        <taxon>Glires</taxon>
        <taxon>Rodentia</taxon>
        <taxon>Myomorpha</taxon>
        <taxon>Muroidea</taxon>
        <taxon>Cricetidae</taxon>
        <taxon>Cricetinae</taxon>
        <taxon>Cricetulus</taxon>
    </lineage>
</organism>
<keyword evidence="16" id="KW-0539">Nucleus</keyword>
<keyword evidence="15" id="KW-0804">Transcription</keyword>
<evidence type="ECO:0000256" key="1">
    <source>
        <dbReference type="ARBA" id="ARBA00001954"/>
    </source>
</evidence>
<keyword evidence="13" id="KW-0408">Iron</keyword>
<evidence type="ECO:0000256" key="23">
    <source>
        <dbReference type="SAM" id="MobiDB-lite"/>
    </source>
</evidence>
<dbReference type="Gene3D" id="3.10.330.70">
    <property type="match status" value="1"/>
</dbReference>
<dbReference type="SUPFAM" id="SSF63748">
    <property type="entry name" value="Tudor/PWWP/MBT"/>
    <property type="match status" value="2"/>
</dbReference>
<dbReference type="FunFam" id="2.60.120.650:FF:000003">
    <property type="entry name" value="Lysine-specific demethylase 4D"/>
    <property type="match status" value="1"/>
</dbReference>
<dbReference type="InterPro" id="IPR013083">
    <property type="entry name" value="Znf_RING/FYVE/PHD"/>
</dbReference>
<dbReference type="Gene3D" id="3.30.40.10">
    <property type="entry name" value="Zinc/RING finger domain, C3HC4 (zinc finger)"/>
    <property type="match status" value="2"/>
</dbReference>
<dbReference type="CDD" id="cd15714">
    <property type="entry name" value="ePHD_JMJD2B"/>
    <property type="match status" value="1"/>
</dbReference>
<dbReference type="InterPro" id="IPR011011">
    <property type="entry name" value="Znf_FYVE_PHD"/>
</dbReference>
<dbReference type="PANTHER" id="PTHR10694">
    <property type="entry name" value="LYSINE-SPECIFIC DEMETHYLASE"/>
    <property type="match status" value="1"/>
</dbReference>
<dbReference type="Gene3D" id="2.60.120.650">
    <property type="entry name" value="Cupin"/>
    <property type="match status" value="1"/>
</dbReference>
<dbReference type="InterPro" id="IPR019787">
    <property type="entry name" value="Znf_PHD-finger"/>
</dbReference>
<name>A0A8C2LTJ7_CRIGR</name>
<dbReference type="EC" id="1.14.11.66" evidence="4"/>
<dbReference type="InterPro" id="IPR001965">
    <property type="entry name" value="Znf_PHD"/>
</dbReference>
<dbReference type="SMART" id="SM00249">
    <property type="entry name" value="PHD"/>
    <property type="match status" value="2"/>
</dbReference>
<evidence type="ECO:0000313" key="28">
    <source>
        <dbReference type="Proteomes" id="UP000694386"/>
    </source>
</evidence>
<evidence type="ECO:0000256" key="8">
    <source>
        <dbReference type="ARBA" id="ARBA00022833"/>
    </source>
</evidence>
<dbReference type="CDD" id="cd15576">
    <property type="entry name" value="PHD_JMJD2B"/>
    <property type="match status" value="1"/>
</dbReference>
<dbReference type="SMART" id="SM00545">
    <property type="entry name" value="JmjN"/>
    <property type="match status" value="1"/>
</dbReference>
<dbReference type="CDD" id="cd20464">
    <property type="entry name" value="Tudor_JMJD2B_rpt1"/>
    <property type="match status" value="1"/>
</dbReference>
<evidence type="ECO:0000256" key="20">
    <source>
        <dbReference type="ARBA" id="ARBA00076122"/>
    </source>
</evidence>
<gene>
    <name evidence="27" type="primary">Kdm4b</name>
</gene>
<evidence type="ECO:0000256" key="22">
    <source>
        <dbReference type="ARBA" id="ARBA00082446"/>
    </source>
</evidence>
<accession>A0A8C2LTJ7</accession>
<dbReference type="InterPro" id="IPR002999">
    <property type="entry name" value="Tudor"/>
</dbReference>
<evidence type="ECO:0000256" key="17">
    <source>
        <dbReference type="ARBA" id="ARBA00049349"/>
    </source>
</evidence>
<keyword evidence="6" id="KW-0677">Repeat</keyword>
<protein>
    <recommendedName>
        <fullName evidence="19">Lysine-specific demethylase 4B</fullName>
        <ecNumber evidence="4">1.14.11.66</ecNumber>
    </recommendedName>
    <alternativeName>
        <fullName evidence="20">JmjC domain-containing histone demethylation protein 3B</fullName>
    </alternativeName>
    <alternativeName>
        <fullName evidence="21">Jumonji domain-containing protein 2B</fullName>
    </alternativeName>
    <alternativeName>
        <fullName evidence="22">[histone H3]-trimethyl-L-lysine(9) demethylase 4B</fullName>
    </alternativeName>
</protein>
<keyword evidence="8" id="KW-0862">Zinc</keyword>
<feature type="domain" description="JmjC" evidence="25">
    <location>
        <begin position="146"/>
        <end position="309"/>
    </location>
</feature>
<dbReference type="GO" id="GO:0005721">
    <property type="term" value="C:pericentric heterochromatin"/>
    <property type="evidence" value="ECO:0007669"/>
    <property type="project" value="UniProtKB-ARBA"/>
</dbReference>
<feature type="region of interest" description="Disordered" evidence="23">
    <location>
        <begin position="379"/>
        <end position="545"/>
    </location>
</feature>
<evidence type="ECO:0000256" key="12">
    <source>
        <dbReference type="ARBA" id="ARBA00023002"/>
    </source>
</evidence>
<evidence type="ECO:0000256" key="21">
    <source>
        <dbReference type="ARBA" id="ARBA00080011"/>
    </source>
</evidence>
<keyword evidence="7" id="KW-0863">Zinc-finger</keyword>
<evidence type="ECO:0000256" key="7">
    <source>
        <dbReference type="ARBA" id="ARBA00022771"/>
    </source>
</evidence>
<dbReference type="InterPro" id="IPR047483">
    <property type="entry name" value="Tudor_KDM4B_rpt1"/>
</dbReference>
<dbReference type="AlphaFoldDB" id="A0A8C2LTJ7"/>
<feature type="compositionally biased region" description="Basic and acidic residues" evidence="23">
    <location>
        <begin position="379"/>
        <end position="395"/>
    </location>
</feature>
<dbReference type="SMART" id="SM00333">
    <property type="entry name" value="TUDOR"/>
    <property type="match status" value="2"/>
</dbReference>
<keyword evidence="12" id="KW-0560">Oxidoreductase</keyword>
<keyword evidence="10" id="KW-0223">Dioxygenase</keyword>
<reference evidence="27" key="1">
    <citation type="submission" date="2025-08" db="UniProtKB">
        <authorList>
            <consortium name="Ensembl"/>
        </authorList>
    </citation>
    <scope>IDENTIFICATION</scope>
</reference>
<feature type="domain" description="PHD-type" evidence="26">
    <location>
        <begin position="781"/>
        <end position="894"/>
    </location>
</feature>
<feature type="compositionally biased region" description="Pro residues" evidence="23">
    <location>
        <begin position="484"/>
        <end position="493"/>
    </location>
</feature>
<evidence type="ECO:0000259" key="25">
    <source>
        <dbReference type="PROSITE" id="PS51184"/>
    </source>
</evidence>
<evidence type="ECO:0000256" key="2">
    <source>
        <dbReference type="ARBA" id="ARBA00004123"/>
    </source>
</evidence>
<feature type="compositionally biased region" description="Basic residues" evidence="23">
    <location>
        <begin position="401"/>
        <end position="410"/>
    </location>
</feature>
<evidence type="ECO:0000256" key="11">
    <source>
        <dbReference type="ARBA" id="ARBA00022990"/>
    </source>
</evidence>
<keyword evidence="9" id="KW-0156">Chromatin regulator</keyword>
<evidence type="ECO:0000256" key="3">
    <source>
        <dbReference type="ARBA" id="ARBA00009711"/>
    </source>
</evidence>
<dbReference type="PROSITE" id="PS51184">
    <property type="entry name" value="JMJC"/>
    <property type="match status" value="1"/>
</dbReference>
<proteinExistence type="inferred from homology"/>